<keyword evidence="3" id="KW-1133">Transmembrane helix</keyword>
<dbReference type="Proteomes" id="UP001497497">
    <property type="component" value="Unassembled WGS sequence"/>
</dbReference>
<keyword evidence="8" id="KW-1185">Reference proteome</keyword>
<evidence type="ECO:0000259" key="6">
    <source>
        <dbReference type="Pfam" id="PF01094"/>
    </source>
</evidence>
<reference evidence="7 8" key="1">
    <citation type="submission" date="2024-04" db="EMBL/GenBank/DDBJ databases">
        <authorList>
            <consortium name="Genoscope - CEA"/>
            <person name="William W."/>
        </authorList>
    </citation>
    <scope>NUCLEOTIDE SEQUENCE [LARGE SCALE GENOMIC DNA]</scope>
</reference>
<evidence type="ECO:0000313" key="7">
    <source>
        <dbReference type="EMBL" id="CAL1539967.1"/>
    </source>
</evidence>
<gene>
    <name evidence="7" type="ORF">GSLYS_00013700001</name>
</gene>
<accession>A0AAV2I1W9</accession>
<organism evidence="7 8">
    <name type="scientific">Lymnaea stagnalis</name>
    <name type="common">Great pond snail</name>
    <name type="synonym">Helix stagnalis</name>
    <dbReference type="NCBI Taxonomy" id="6523"/>
    <lineage>
        <taxon>Eukaryota</taxon>
        <taxon>Metazoa</taxon>
        <taxon>Spiralia</taxon>
        <taxon>Lophotrochozoa</taxon>
        <taxon>Mollusca</taxon>
        <taxon>Gastropoda</taxon>
        <taxon>Heterobranchia</taxon>
        <taxon>Euthyneura</taxon>
        <taxon>Panpulmonata</taxon>
        <taxon>Hygrophila</taxon>
        <taxon>Lymnaeoidea</taxon>
        <taxon>Lymnaeidae</taxon>
        <taxon>Lymnaea</taxon>
    </lineage>
</organism>
<protein>
    <recommendedName>
        <fullName evidence="6">Receptor ligand binding region domain-containing protein</fullName>
    </recommendedName>
</protein>
<evidence type="ECO:0000313" key="8">
    <source>
        <dbReference type="Proteomes" id="UP001497497"/>
    </source>
</evidence>
<dbReference type="GO" id="GO:0038023">
    <property type="term" value="F:signaling receptor activity"/>
    <property type="evidence" value="ECO:0007669"/>
    <property type="project" value="TreeGrafter"/>
</dbReference>
<dbReference type="GO" id="GO:0016020">
    <property type="term" value="C:membrane"/>
    <property type="evidence" value="ECO:0007669"/>
    <property type="project" value="UniProtKB-SubCell"/>
</dbReference>
<feature type="signal peptide" evidence="5">
    <location>
        <begin position="1"/>
        <end position="21"/>
    </location>
</feature>
<evidence type="ECO:0000256" key="4">
    <source>
        <dbReference type="ARBA" id="ARBA00023136"/>
    </source>
</evidence>
<proteinExistence type="predicted"/>
<comment type="caution">
    <text evidence="7">The sequence shown here is derived from an EMBL/GenBank/DDBJ whole genome shotgun (WGS) entry which is preliminary data.</text>
</comment>
<dbReference type="Gene3D" id="3.40.50.2300">
    <property type="match status" value="1"/>
</dbReference>
<dbReference type="EMBL" id="CAXITT010000364">
    <property type="protein sequence ID" value="CAL1539967.1"/>
    <property type="molecule type" value="Genomic_DNA"/>
</dbReference>
<dbReference type="SUPFAM" id="SSF53822">
    <property type="entry name" value="Periplasmic binding protein-like I"/>
    <property type="match status" value="1"/>
</dbReference>
<keyword evidence="5" id="KW-0732">Signal</keyword>
<evidence type="ECO:0000256" key="2">
    <source>
        <dbReference type="ARBA" id="ARBA00022692"/>
    </source>
</evidence>
<dbReference type="PANTHER" id="PTHR44755">
    <property type="entry name" value="NATRIURETIC PEPTIDE RECEPTOR 3-RELATED"/>
    <property type="match status" value="1"/>
</dbReference>
<comment type="subcellular location">
    <subcellularLocation>
        <location evidence="1">Membrane</location>
    </subcellularLocation>
</comment>
<feature type="domain" description="Receptor ligand binding region" evidence="6">
    <location>
        <begin position="11"/>
        <end position="96"/>
    </location>
</feature>
<feature type="chain" id="PRO_5043438621" description="Receptor ligand binding region domain-containing protein" evidence="5">
    <location>
        <begin position="22"/>
        <end position="147"/>
    </location>
</feature>
<dbReference type="InterPro" id="IPR001828">
    <property type="entry name" value="ANF_lig-bd_rcpt"/>
</dbReference>
<sequence>MQLLPIFFFLQVSVFIGPTCDYSVAPVARYAPRWHIPVISPGAFAHDMSDKQAEYSTLTRIGTTFNSLAYFVITKVMGAFHWRRLQFIFDSNGHSSVMPRFCYLASSSFINRAKANRFNHVVSMFSVDDLNIDQVLRNGTKNEFASE</sequence>
<dbReference type="AlphaFoldDB" id="A0AAV2I1W9"/>
<dbReference type="InterPro" id="IPR028082">
    <property type="entry name" value="Peripla_BP_I"/>
</dbReference>
<evidence type="ECO:0000256" key="3">
    <source>
        <dbReference type="ARBA" id="ARBA00022989"/>
    </source>
</evidence>
<dbReference type="GO" id="GO:0017046">
    <property type="term" value="F:peptide hormone binding"/>
    <property type="evidence" value="ECO:0007669"/>
    <property type="project" value="TreeGrafter"/>
</dbReference>
<evidence type="ECO:0000256" key="1">
    <source>
        <dbReference type="ARBA" id="ARBA00004370"/>
    </source>
</evidence>
<dbReference type="GO" id="GO:0007165">
    <property type="term" value="P:signal transduction"/>
    <property type="evidence" value="ECO:0007669"/>
    <property type="project" value="TreeGrafter"/>
</dbReference>
<dbReference type="PANTHER" id="PTHR44755:SF11">
    <property type="entry name" value="ATRIAL NATRIURETIC PEPTIDE RECEPTOR 3 ISOFORM X1"/>
    <property type="match status" value="1"/>
</dbReference>
<keyword evidence="4" id="KW-0472">Membrane</keyword>
<dbReference type="InterPro" id="IPR052612">
    <property type="entry name" value="ANP_Clearance_Receptor"/>
</dbReference>
<keyword evidence="2" id="KW-0812">Transmembrane</keyword>
<name>A0AAV2I1W9_LYMST</name>
<dbReference type="Pfam" id="PF01094">
    <property type="entry name" value="ANF_receptor"/>
    <property type="match status" value="1"/>
</dbReference>
<evidence type="ECO:0000256" key="5">
    <source>
        <dbReference type="SAM" id="SignalP"/>
    </source>
</evidence>